<keyword evidence="1" id="KW-0732">Signal</keyword>
<sequence length="218" mass="23084">MTCRIVAVAVGLLCLVSQSHAAPDEAAVVEIRGSEAAADKAGQAKPFIKALKPCGSAADLYICANVTASGDATTLLPAKSVKYPGKGVATVTWQGSVFCDMRGVLSSSPLAETFIDYEYYAHLALTTGATTFSVNEPGSASVGERFHLSLFANEPPPGMVLNRTSSTPVTLVKTYEIKKATEVAHRVVAIRDWRKFDDDANNFCNINGGAMSVTFVPY</sequence>
<evidence type="ECO:0000256" key="1">
    <source>
        <dbReference type="SAM" id="SignalP"/>
    </source>
</evidence>
<dbReference type="KEGG" id="cmet:K6K41_08900"/>
<reference evidence="2" key="1">
    <citation type="submission" date="2021-08" db="EMBL/GenBank/DDBJ databases">
        <authorList>
            <person name="Zhang H."/>
            <person name="Xu M."/>
            <person name="Yu Z."/>
            <person name="Yang L."/>
            <person name="Cai Y."/>
        </authorList>
    </citation>
    <scope>NUCLEOTIDE SEQUENCE</scope>
    <source>
        <strain evidence="2">CHL1</strain>
    </source>
</reference>
<organism evidence="2 3">
    <name type="scientific">Chenggangzhangella methanolivorans</name>
    <dbReference type="NCBI Taxonomy" id="1437009"/>
    <lineage>
        <taxon>Bacteria</taxon>
        <taxon>Pseudomonadati</taxon>
        <taxon>Pseudomonadota</taxon>
        <taxon>Alphaproteobacteria</taxon>
        <taxon>Hyphomicrobiales</taxon>
        <taxon>Methylopilaceae</taxon>
        <taxon>Chenggangzhangella</taxon>
    </lineage>
</organism>
<dbReference type="EMBL" id="CP081869">
    <property type="protein sequence ID" value="QZO01523.1"/>
    <property type="molecule type" value="Genomic_DNA"/>
</dbReference>
<name>A0A9E6RB43_9HYPH</name>
<dbReference type="Proteomes" id="UP000825701">
    <property type="component" value="Chromosome"/>
</dbReference>
<feature type="signal peptide" evidence="1">
    <location>
        <begin position="1"/>
        <end position="21"/>
    </location>
</feature>
<keyword evidence="3" id="KW-1185">Reference proteome</keyword>
<protein>
    <submittedName>
        <fullName evidence="2">Uncharacterized protein</fullName>
    </submittedName>
</protein>
<proteinExistence type="predicted"/>
<gene>
    <name evidence="2" type="ORF">K6K41_08900</name>
</gene>
<dbReference type="AlphaFoldDB" id="A0A9E6RB43"/>
<evidence type="ECO:0000313" key="2">
    <source>
        <dbReference type="EMBL" id="QZO01523.1"/>
    </source>
</evidence>
<feature type="chain" id="PRO_5039374415" evidence="1">
    <location>
        <begin position="22"/>
        <end position="218"/>
    </location>
</feature>
<dbReference type="RefSeq" id="WP_261404810.1">
    <property type="nucleotide sequence ID" value="NZ_CP081869.1"/>
</dbReference>
<evidence type="ECO:0000313" key="3">
    <source>
        <dbReference type="Proteomes" id="UP000825701"/>
    </source>
</evidence>
<accession>A0A9E6RB43</accession>